<protein>
    <recommendedName>
        <fullName evidence="3">Cyclin C-terminal domain-containing protein</fullName>
    </recommendedName>
</protein>
<evidence type="ECO:0000313" key="5">
    <source>
        <dbReference type="EMBL" id="GBM45033.1"/>
    </source>
</evidence>
<feature type="domain" description="Cyclin C-terminal" evidence="3">
    <location>
        <begin position="1"/>
        <end position="93"/>
    </location>
</feature>
<keyword evidence="6" id="KW-1185">Reference proteome</keyword>
<dbReference type="EMBL" id="BGPR01097298">
    <property type="protein sequence ID" value="GBM45029.1"/>
    <property type="molecule type" value="Genomic_DNA"/>
</dbReference>
<dbReference type="AlphaFoldDB" id="A0A4Y2FXA1"/>
<feature type="signal peptide" evidence="2">
    <location>
        <begin position="1"/>
        <end position="18"/>
    </location>
</feature>
<keyword evidence="2" id="KW-0732">Signal</keyword>
<gene>
    <name evidence="4" type="ORF">AVEN_229738_1</name>
    <name evidence="5" type="ORF">AVEN_247797_1</name>
</gene>
<evidence type="ECO:0000259" key="3">
    <source>
        <dbReference type="SMART" id="SM01332"/>
    </source>
</evidence>
<reference evidence="4 6" key="1">
    <citation type="journal article" date="2019" name="Sci. Rep.">
        <title>Orb-weaving spider Araneus ventricosus genome elucidates the spidroin gene catalogue.</title>
        <authorList>
            <person name="Kono N."/>
            <person name="Nakamura H."/>
            <person name="Ohtoshi R."/>
            <person name="Moran D.A.P."/>
            <person name="Shinohara A."/>
            <person name="Yoshida Y."/>
            <person name="Fujiwara M."/>
            <person name="Mori M."/>
            <person name="Tomita M."/>
            <person name="Arakawa K."/>
        </authorList>
    </citation>
    <scope>NUCLEOTIDE SEQUENCE [LARGE SCALE GENOMIC DNA]</scope>
</reference>
<keyword evidence="1" id="KW-0472">Membrane</keyword>
<dbReference type="SUPFAM" id="SSF47954">
    <property type="entry name" value="Cyclin-like"/>
    <property type="match status" value="1"/>
</dbReference>
<evidence type="ECO:0000256" key="1">
    <source>
        <dbReference type="SAM" id="Phobius"/>
    </source>
</evidence>
<feature type="chain" id="PRO_5033458481" description="Cyclin C-terminal domain-containing protein" evidence="2">
    <location>
        <begin position="19"/>
        <end position="125"/>
    </location>
</feature>
<dbReference type="SMART" id="SM01332">
    <property type="entry name" value="Cyclin_C"/>
    <property type="match status" value="1"/>
</dbReference>
<name>A0A4Y2FXA1_ARAVE</name>
<dbReference type="InterPro" id="IPR004367">
    <property type="entry name" value="Cyclin_C-dom"/>
</dbReference>
<sequence>MLQYVILVLDLCILDIESLRFSYSVIAASAIAHFISKETAMHVSGLSWTELLPCVSWMRPFVEVALENGPVFVKHYDDVPSEDCHNIQTHSACLSLLVSICLHGLVPSFVLFVVSGEVFLAFLQE</sequence>
<feature type="transmembrane region" description="Helical" evidence="1">
    <location>
        <begin position="94"/>
        <end position="123"/>
    </location>
</feature>
<dbReference type="InterPro" id="IPR036915">
    <property type="entry name" value="Cyclin-like_sf"/>
</dbReference>
<organism evidence="4 6">
    <name type="scientific">Araneus ventricosus</name>
    <name type="common">Orbweaver spider</name>
    <name type="synonym">Epeira ventricosa</name>
    <dbReference type="NCBI Taxonomy" id="182803"/>
    <lineage>
        <taxon>Eukaryota</taxon>
        <taxon>Metazoa</taxon>
        <taxon>Ecdysozoa</taxon>
        <taxon>Arthropoda</taxon>
        <taxon>Chelicerata</taxon>
        <taxon>Arachnida</taxon>
        <taxon>Araneae</taxon>
        <taxon>Araneomorphae</taxon>
        <taxon>Entelegynae</taxon>
        <taxon>Araneoidea</taxon>
        <taxon>Araneidae</taxon>
        <taxon>Araneus</taxon>
    </lineage>
</organism>
<evidence type="ECO:0000256" key="2">
    <source>
        <dbReference type="SAM" id="SignalP"/>
    </source>
</evidence>
<evidence type="ECO:0000313" key="4">
    <source>
        <dbReference type="EMBL" id="GBM45029.1"/>
    </source>
</evidence>
<comment type="caution">
    <text evidence="4">The sequence shown here is derived from an EMBL/GenBank/DDBJ whole genome shotgun (WGS) entry which is preliminary data.</text>
</comment>
<dbReference type="OrthoDB" id="5590282at2759"/>
<evidence type="ECO:0000313" key="6">
    <source>
        <dbReference type="Proteomes" id="UP000499080"/>
    </source>
</evidence>
<dbReference type="Gene3D" id="1.10.472.10">
    <property type="entry name" value="Cyclin-like"/>
    <property type="match status" value="1"/>
</dbReference>
<proteinExistence type="predicted"/>
<keyword evidence="1" id="KW-1133">Transmembrane helix</keyword>
<dbReference type="EMBL" id="BGPR01097299">
    <property type="protein sequence ID" value="GBM45033.1"/>
    <property type="molecule type" value="Genomic_DNA"/>
</dbReference>
<dbReference type="Proteomes" id="UP000499080">
    <property type="component" value="Unassembled WGS sequence"/>
</dbReference>
<accession>A0A4Y2FXA1</accession>
<dbReference type="Pfam" id="PF02984">
    <property type="entry name" value="Cyclin_C"/>
    <property type="match status" value="1"/>
</dbReference>
<keyword evidence="1" id="KW-0812">Transmembrane</keyword>